<sequence length="705" mass="81124">MESSSSAGNSSGGSVPSTESTDKGPLWEYVTKISKTSEKGGTWKFECNYCHEIKQGSYSRVRAHLLQISKQGISPCRRVNHENLLEMKTKDTEYENIKTNAAPRDVPLPSGGLEYQNTNKKRKSDLSPLARAFDTETRTQLDQEIARMFYTGGLSFNLARNPYYMRAFTFAANHNLGGYVPPNYNKLRTTLVQQEKANVERLLQPIKDTWKERGVSIVTDGWSDPQRRPLINFMATSAKGPMFIKAVNCMGETKSKEFIANLMQEVINEIGDQNVVQIITDNAANCKGAGEIIEGLYPHIYWTPCVVHTLNLALKNICAARNTENNSEVYASCHWITEVHGEVVQIKNFIMNHTMRLSMYNKFTQLKLLSVADTRFASIIVMLKRFKLVKRALESMVMSDEWASYREDDQDKARFVRDKVLNEYWWDQVNYILNFTAPIYDMIRACDTDRPCLHLVYEMWDSMVEKVKIAIYKQEQKPLDSFSLFYDVVYEILMARWAKSSTPLHCLAHSLNPRYYSGEWLNEDRARVAPHQDAEISQERIKCFKRLYPNVDDHDKILTEFANFSLKRGPFSDIDSLSRMGTMEAKTWWANFGAQSPLLQSLAFRVLDQPTSSSCSERNWSTYSFVNSLRRNKLTPKRAEDLVFVHNNLRLLSRSTDEYLDEKTKMWDVGGDEFSTMEDTGFLELAELSLDEPELETVFFSENTN</sequence>
<evidence type="ECO:0000256" key="4">
    <source>
        <dbReference type="ARBA" id="ARBA00022833"/>
    </source>
</evidence>
<dbReference type="InterPro" id="IPR007021">
    <property type="entry name" value="DUF659"/>
</dbReference>
<evidence type="ECO:0000256" key="6">
    <source>
        <dbReference type="ARBA" id="ARBA00023242"/>
    </source>
</evidence>
<evidence type="ECO:0000259" key="9">
    <source>
        <dbReference type="PROSITE" id="PS50808"/>
    </source>
</evidence>
<keyword evidence="6" id="KW-0539">Nucleus</keyword>
<keyword evidence="11" id="KW-1185">Reference proteome</keyword>
<evidence type="ECO:0000256" key="3">
    <source>
        <dbReference type="ARBA" id="ARBA00022771"/>
    </source>
</evidence>
<organism evidence="10 11">
    <name type="scientific">Artemisia annua</name>
    <name type="common">Sweet wormwood</name>
    <dbReference type="NCBI Taxonomy" id="35608"/>
    <lineage>
        <taxon>Eukaryota</taxon>
        <taxon>Viridiplantae</taxon>
        <taxon>Streptophyta</taxon>
        <taxon>Embryophyta</taxon>
        <taxon>Tracheophyta</taxon>
        <taxon>Spermatophyta</taxon>
        <taxon>Magnoliopsida</taxon>
        <taxon>eudicotyledons</taxon>
        <taxon>Gunneridae</taxon>
        <taxon>Pentapetalae</taxon>
        <taxon>asterids</taxon>
        <taxon>campanulids</taxon>
        <taxon>Asterales</taxon>
        <taxon>Asteraceae</taxon>
        <taxon>Asteroideae</taxon>
        <taxon>Anthemideae</taxon>
        <taxon>Artemisiinae</taxon>
        <taxon>Artemisia</taxon>
    </lineage>
</organism>
<dbReference type="GO" id="GO:0046983">
    <property type="term" value="F:protein dimerization activity"/>
    <property type="evidence" value="ECO:0007669"/>
    <property type="project" value="InterPro"/>
</dbReference>
<evidence type="ECO:0000313" key="11">
    <source>
        <dbReference type="Proteomes" id="UP000245207"/>
    </source>
</evidence>
<dbReference type="PANTHER" id="PTHR32166:SF81">
    <property type="entry name" value="OS06G0658400 PROTEIN"/>
    <property type="match status" value="1"/>
</dbReference>
<keyword evidence="4" id="KW-0862">Zinc</keyword>
<dbReference type="Pfam" id="PF04937">
    <property type="entry name" value="DUF659"/>
    <property type="match status" value="1"/>
</dbReference>
<reference evidence="10 11" key="1">
    <citation type="journal article" date="2018" name="Mol. Plant">
        <title>The genome of Artemisia annua provides insight into the evolution of Asteraceae family and artemisinin biosynthesis.</title>
        <authorList>
            <person name="Shen Q."/>
            <person name="Zhang L."/>
            <person name="Liao Z."/>
            <person name="Wang S."/>
            <person name="Yan T."/>
            <person name="Shi P."/>
            <person name="Liu M."/>
            <person name="Fu X."/>
            <person name="Pan Q."/>
            <person name="Wang Y."/>
            <person name="Lv Z."/>
            <person name="Lu X."/>
            <person name="Zhang F."/>
            <person name="Jiang W."/>
            <person name="Ma Y."/>
            <person name="Chen M."/>
            <person name="Hao X."/>
            <person name="Li L."/>
            <person name="Tang Y."/>
            <person name="Lv G."/>
            <person name="Zhou Y."/>
            <person name="Sun X."/>
            <person name="Brodelius P.E."/>
            <person name="Rose J.K.C."/>
            <person name="Tang K."/>
        </authorList>
    </citation>
    <scope>NUCLEOTIDE SEQUENCE [LARGE SCALE GENOMIC DNA]</scope>
    <source>
        <strain evidence="11">cv. Huhao1</strain>
        <tissue evidence="10">Leaf</tissue>
    </source>
</reference>
<dbReference type="AlphaFoldDB" id="A0A2U1PAW3"/>
<dbReference type="InterPro" id="IPR003656">
    <property type="entry name" value="Znf_BED"/>
</dbReference>
<dbReference type="Pfam" id="PF05699">
    <property type="entry name" value="Dimer_Tnp_hAT"/>
    <property type="match status" value="1"/>
</dbReference>
<dbReference type="GO" id="GO:0008270">
    <property type="term" value="F:zinc ion binding"/>
    <property type="evidence" value="ECO:0007669"/>
    <property type="project" value="UniProtKB-KW"/>
</dbReference>
<dbReference type="InterPro" id="IPR012337">
    <property type="entry name" value="RNaseH-like_sf"/>
</dbReference>
<dbReference type="Proteomes" id="UP000245207">
    <property type="component" value="Unassembled WGS sequence"/>
</dbReference>
<dbReference type="EMBL" id="PKPP01001418">
    <property type="protein sequence ID" value="PWA82888.1"/>
    <property type="molecule type" value="Genomic_DNA"/>
</dbReference>
<comment type="caution">
    <text evidence="10">The sequence shown here is derived from an EMBL/GenBank/DDBJ whole genome shotgun (WGS) entry which is preliminary data.</text>
</comment>
<keyword evidence="3 7" id="KW-0863">Zinc-finger</keyword>
<evidence type="ECO:0000256" key="7">
    <source>
        <dbReference type="PROSITE-ProRule" id="PRU00027"/>
    </source>
</evidence>
<comment type="subcellular location">
    <subcellularLocation>
        <location evidence="1">Nucleus</location>
    </subcellularLocation>
</comment>
<dbReference type="GO" id="GO:0005634">
    <property type="term" value="C:nucleus"/>
    <property type="evidence" value="ECO:0007669"/>
    <property type="project" value="UniProtKB-SubCell"/>
</dbReference>
<dbReference type="PANTHER" id="PTHR32166">
    <property type="entry name" value="OSJNBA0013A04.12 PROTEIN"/>
    <property type="match status" value="1"/>
</dbReference>
<accession>A0A2U1PAW3</accession>
<keyword evidence="5" id="KW-0238">DNA-binding</keyword>
<name>A0A2U1PAW3_ARTAN</name>
<dbReference type="OrthoDB" id="2017576at2759"/>
<dbReference type="STRING" id="35608.A0A2U1PAW3"/>
<dbReference type="PROSITE" id="PS50808">
    <property type="entry name" value="ZF_BED"/>
    <property type="match status" value="1"/>
</dbReference>
<keyword evidence="2" id="KW-0479">Metal-binding</keyword>
<feature type="region of interest" description="Disordered" evidence="8">
    <location>
        <begin position="1"/>
        <end position="23"/>
    </location>
</feature>
<evidence type="ECO:0000256" key="1">
    <source>
        <dbReference type="ARBA" id="ARBA00004123"/>
    </source>
</evidence>
<evidence type="ECO:0000256" key="2">
    <source>
        <dbReference type="ARBA" id="ARBA00022723"/>
    </source>
</evidence>
<feature type="compositionally biased region" description="Low complexity" evidence="8">
    <location>
        <begin position="1"/>
        <end position="17"/>
    </location>
</feature>
<feature type="domain" description="BED-type" evidence="9">
    <location>
        <begin position="21"/>
        <end position="83"/>
    </location>
</feature>
<evidence type="ECO:0000313" key="10">
    <source>
        <dbReference type="EMBL" id="PWA82888.1"/>
    </source>
</evidence>
<evidence type="ECO:0000256" key="8">
    <source>
        <dbReference type="SAM" id="MobiDB-lite"/>
    </source>
</evidence>
<dbReference type="GO" id="GO:0003677">
    <property type="term" value="F:DNA binding"/>
    <property type="evidence" value="ECO:0007669"/>
    <property type="project" value="UniProtKB-KW"/>
</dbReference>
<dbReference type="InterPro" id="IPR008906">
    <property type="entry name" value="HATC_C_dom"/>
</dbReference>
<dbReference type="SUPFAM" id="SSF53098">
    <property type="entry name" value="Ribonuclease H-like"/>
    <property type="match status" value="1"/>
</dbReference>
<gene>
    <name evidence="10" type="ORF">CTI12_AA172660</name>
</gene>
<feature type="region of interest" description="Disordered" evidence="8">
    <location>
        <begin position="101"/>
        <end position="121"/>
    </location>
</feature>
<proteinExistence type="predicted"/>
<evidence type="ECO:0000256" key="5">
    <source>
        <dbReference type="ARBA" id="ARBA00023125"/>
    </source>
</evidence>
<protein>
    <recommendedName>
        <fullName evidence="9">BED-type domain-containing protein</fullName>
    </recommendedName>
</protein>